<dbReference type="OrthoDB" id="146245at2"/>
<protein>
    <submittedName>
        <fullName evidence="1">Uncharacterized protein</fullName>
    </submittedName>
</protein>
<dbReference type="Proteomes" id="UP000248079">
    <property type="component" value="Unassembled WGS sequence"/>
</dbReference>
<name>A0A2V3ZTC0_9BACT</name>
<evidence type="ECO:0000313" key="2">
    <source>
        <dbReference type="Proteomes" id="UP000248079"/>
    </source>
</evidence>
<comment type="caution">
    <text evidence="1">The sequence shown here is derived from an EMBL/GenBank/DDBJ whole genome shotgun (WGS) entry which is preliminary data.</text>
</comment>
<sequence>MIDHTKAYNKFLNQFINKWLNCSEEFPVNKPKFSFIEKYIWELKCERFLSFVKSNSEKENLENELLFKKCKSFFKEELSYSNDQLQLIFSDDMIHATKDFIRKALQFDSNLGNEELFQALRNQWIVFGLQSLFGYPVQTTSSTLAYSLLYPYTDNFIDSRRISHQDKIEFSERFEMRLKGEEVIAKSEAEEKIYQLVGMIEDDYSRINYPKVYESLLDIHHAQTKSIALTRKTVLSDIECFEIAVTKGAASVIADGYLIAGELSYDQLHFLYEYGAYLQILDDLQDARDDLYEGVFTCFSKNLHSQYLDRMLCKTYHLGKEVLATIKSIYPSEIAFQGLIKRSFGLLFGSSVVTNPKDFSPEFILQCERHSPFRFAFADKHKTELSNFSVLFEKKLEEFKKEAFYEL</sequence>
<proteinExistence type="predicted"/>
<organism evidence="1 2">
    <name type="scientific">Marinifilum breve</name>
    <dbReference type="NCBI Taxonomy" id="2184082"/>
    <lineage>
        <taxon>Bacteria</taxon>
        <taxon>Pseudomonadati</taxon>
        <taxon>Bacteroidota</taxon>
        <taxon>Bacteroidia</taxon>
        <taxon>Marinilabiliales</taxon>
        <taxon>Marinifilaceae</taxon>
    </lineage>
</organism>
<keyword evidence="2" id="KW-1185">Reference proteome</keyword>
<dbReference type="AlphaFoldDB" id="A0A2V3ZTC0"/>
<dbReference type="RefSeq" id="WP_110362582.1">
    <property type="nucleotide sequence ID" value="NZ_QFLI01000010.1"/>
</dbReference>
<accession>A0A2V3ZTC0</accession>
<evidence type="ECO:0000313" key="1">
    <source>
        <dbReference type="EMBL" id="PXX97105.1"/>
    </source>
</evidence>
<dbReference type="EMBL" id="QFLI01000010">
    <property type="protein sequence ID" value="PXX97105.1"/>
    <property type="molecule type" value="Genomic_DNA"/>
</dbReference>
<reference evidence="1 2" key="1">
    <citation type="submission" date="2018-05" db="EMBL/GenBank/DDBJ databases">
        <title>Marinifilum breve JC075T sp. nov., a marine bacterium isolated from Yongle Blue Hole in the South China Sea.</title>
        <authorList>
            <person name="Fu T."/>
        </authorList>
    </citation>
    <scope>NUCLEOTIDE SEQUENCE [LARGE SCALE GENOMIC DNA]</scope>
    <source>
        <strain evidence="1 2">JC075</strain>
    </source>
</reference>
<gene>
    <name evidence="1" type="ORF">DF185_18980</name>
</gene>